<dbReference type="AlphaFoldDB" id="A0AAE3FS44"/>
<keyword evidence="2" id="KW-0472">Membrane</keyword>
<evidence type="ECO:0000256" key="1">
    <source>
        <dbReference type="SAM" id="MobiDB-lite"/>
    </source>
</evidence>
<evidence type="ECO:0000313" key="5">
    <source>
        <dbReference type="Proteomes" id="UP001202674"/>
    </source>
</evidence>
<dbReference type="EMBL" id="JAKRVY010000005">
    <property type="protein sequence ID" value="MCL9814156.1"/>
    <property type="molecule type" value="Genomic_DNA"/>
</dbReference>
<evidence type="ECO:0000313" key="4">
    <source>
        <dbReference type="EMBL" id="MCL9814156.1"/>
    </source>
</evidence>
<feature type="domain" description="SHOCT" evidence="3">
    <location>
        <begin position="74"/>
        <end position="98"/>
    </location>
</feature>
<feature type="region of interest" description="Disordered" evidence="1">
    <location>
        <begin position="98"/>
        <end position="130"/>
    </location>
</feature>
<gene>
    <name evidence="4" type="ORF">AArcSt11_10880</name>
</gene>
<dbReference type="Proteomes" id="UP001202674">
    <property type="component" value="Unassembled WGS sequence"/>
</dbReference>
<accession>A0AAE3FS44</accession>
<proteinExistence type="predicted"/>
<sequence>MVADPEEGLVTDLMLGMMLVFGFDVVLLLGVFWIAGLVSGTAFFTVTTIIVACYGVWIGYRWWGLRSAESTEPEPLDELKRRYAAGELTEDEFEAKLETVIEEPNTGDSTGRGEKTANRQQQEPAVESEQ</sequence>
<dbReference type="RefSeq" id="WP_250597019.1">
    <property type="nucleotide sequence ID" value="NZ_JAKRVY010000005.1"/>
</dbReference>
<evidence type="ECO:0000256" key="2">
    <source>
        <dbReference type="SAM" id="Phobius"/>
    </source>
</evidence>
<keyword evidence="2" id="KW-1133">Transmembrane helix</keyword>
<organism evidence="4 5">
    <name type="scientific">Natranaeroarchaeum aerophilus</name>
    <dbReference type="NCBI Taxonomy" id="2917711"/>
    <lineage>
        <taxon>Archaea</taxon>
        <taxon>Methanobacteriati</taxon>
        <taxon>Methanobacteriota</taxon>
        <taxon>Stenosarchaea group</taxon>
        <taxon>Halobacteria</taxon>
        <taxon>Halobacteriales</taxon>
        <taxon>Natronoarchaeaceae</taxon>
        <taxon>Natranaeroarchaeum</taxon>
    </lineage>
</organism>
<feature type="transmembrane region" description="Helical" evidence="2">
    <location>
        <begin position="41"/>
        <end position="60"/>
    </location>
</feature>
<comment type="caution">
    <text evidence="4">The sequence shown here is derived from an EMBL/GenBank/DDBJ whole genome shotgun (WGS) entry which is preliminary data.</text>
</comment>
<evidence type="ECO:0000259" key="3">
    <source>
        <dbReference type="Pfam" id="PF09851"/>
    </source>
</evidence>
<feature type="transmembrane region" description="Helical" evidence="2">
    <location>
        <begin position="12"/>
        <end position="35"/>
    </location>
</feature>
<keyword evidence="5" id="KW-1185">Reference proteome</keyword>
<reference evidence="4 5" key="1">
    <citation type="journal article" date="2022" name="Syst. Appl. Microbiol.">
        <title>Natronocalculus amylovorans gen. nov., sp. nov., and Natranaeroarchaeum aerophilus sp. nov., dominant culturable amylolytic natronoarchaea from hypersaline soda lakes in southwestern Siberia.</title>
        <authorList>
            <person name="Sorokin D.Y."/>
            <person name="Elcheninov A.G."/>
            <person name="Khizhniak T.V."/>
            <person name="Koenen M."/>
            <person name="Bale N.J."/>
            <person name="Damste J.S.S."/>
            <person name="Kublanov I.V."/>
        </authorList>
    </citation>
    <scope>NUCLEOTIDE SEQUENCE [LARGE SCALE GENOMIC DNA]</scope>
    <source>
        <strain evidence="4 5">AArc-St1-1</strain>
    </source>
</reference>
<keyword evidence="2" id="KW-0812">Transmembrane</keyword>
<name>A0AAE3FS44_9EURY</name>
<dbReference type="InterPro" id="IPR018649">
    <property type="entry name" value="SHOCT"/>
</dbReference>
<protein>
    <submittedName>
        <fullName evidence="4">SHOCT domain-containing protein</fullName>
    </submittedName>
</protein>
<dbReference type="Pfam" id="PF09851">
    <property type="entry name" value="SHOCT"/>
    <property type="match status" value="1"/>
</dbReference>